<dbReference type="InterPro" id="IPR033985">
    <property type="entry name" value="SusD-like_N"/>
</dbReference>
<dbReference type="Pfam" id="PF07980">
    <property type="entry name" value="SusD_RagB"/>
    <property type="match status" value="1"/>
</dbReference>
<dbReference type="Proteomes" id="UP000294850">
    <property type="component" value="Unassembled WGS sequence"/>
</dbReference>
<comment type="subcellular location">
    <subcellularLocation>
        <location evidence="1">Cell outer membrane</location>
    </subcellularLocation>
</comment>
<organism evidence="9 10">
    <name type="scientific">Dyadobacter psychrotolerans</name>
    <dbReference type="NCBI Taxonomy" id="2541721"/>
    <lineage>
        <taxon>Bacteria</taxon>
        <taxon>Pseudomonadati</taxon>
        <taxon>Bacteroidota</taxon>
        <taxon>Cytophagia</taxon>
        <taxon>Cytophagales</taxon>
        <taxon>Spirosomataceae</taxon>
        <taxon>Dyadobacter</taxon>
    </lineage>
</organism>
<evidence type="ECO:0000259" key="7">
    <source>
        <dbReference type="Pfam" id="PF07980"/>
    </source>
</evidence>
<sequence>MKKKIIYFLIAAVCLSGCTADYLDKKPSKSLVVPTSMVHLQALLDGVSNSMNTAPGIQVLATDEFYHPESNLANIPFLDRNSYTWAKDIFEGNGVRDWEYPYKQIFNANIVLEGLSKISRDASNEKDWDQLQASALFYRANALFNLAQVFAAPYDQPTASALPGIPVRLSMDVNETVGRGTLQQTYERIIGDLIDAEKKLPAQVSYINRPSQPAVTALLARIYLSMRQYDKATEMASRCLELHSKMLDYNTLTPSAARPLPAPFSGENAEIIFYSTLQSYSTIVNSALSGVDSVLFKTYHADDLRRSCFFVARANGLFGYKGSYVNAVTLFGGLTTSEVYLIRAEGYARQNKTDLALADLNTVLAKRFKTGKLVAANATAESILDLVLLERRKELFARGLRWSDLRRLNKEPEHAITIKRTFAASELTLPANDSRYVFPIPDDEIRSSGIEQNPR</sequence>
<dbReference type="InterPro" id="IPR011990">
    <property type="entry name" value="TPR-like_helical_dom_sf"/>
</dbReference>
<feature type="domain" description="SusD-like N-terminal" evidence="8">
    <location>
        <begin position="21"/>
        <end position="224"/>
    </location>
</feature>
<evidence type="ECO:0000313" key="10">
    <source>
        <dbReference type="Proteomes" id="UP000294850"/>
    </source>
</evidence>
<evidence type="ECO:0000313" key="9">
    <source>
        <dbReference type="EMBL" id="TDE13212.1"/>
    </source>
</evidence>
<keyword evidence="10" id="KW-1185">Reference proteome</keyword>
<proteinExistence type="inferred from homology"/>
<feature type="signal peptide" evidence="6">
    <location>
        <begin position="1"/>
        <end position="20"/>
    </location>
</feature>
<accession>A0A4R5DGQ5</accession>
<keyword evidence="3 6" id="KW-0732">Signal</keyword>
<reference evidence="9 10" key="1">
    <citation type="submission" date="2019-03" db="EMBL/GenBank/DDBJ databases">
        <title>Dyadobacter AR-3-6 sp. nov., isolated from arctic soil.</title>
        <authorList>
            <person name="Chaudhary D.K."/>
        </authorList>
    </citation>
    <scope>NUCLEOTIDE SEQUENCE [LARGE SCALE GENOMIC DNA]</scope>
    <source>
        <strain evidence="9 10">AR-3-6</strain>
    </source>
</reference>
<evidence type="ECO:0000256" key="1">
    <source>
        <dbReference type="ARBA" id="ARBA00004442"/>
    </source>
</evidence>
<dbReference type="EMBL" id="SMFL01000007">
    <property type="protein sequence ID" value="TDE13212.1"/>
    <property type="molecule type" value="Genomic_DNA"/>
</dbReference>
<keyword evidence="4" id="KW-0472">Membrane</keyword>
<evidence type="ECO:0000259" key="8">
    <source>
        <dbReference type="Pfam" id="PF14322"/>
    </source>
</evidence>
<dbReference type="GO" id="GO:0009279">
    <property type="term" value="C:cell outer membrane"/>
    <property type="evidence" value="ECO:0007669"/>
    <property type="project" value="UniProtKB-SubCell"/>
</dbReference>
<dbReference type="OrthoDB" id="653598at2"/>
<keyword evidence="5" id="KW-0998">Cell outer membrane</keyword>
<feature type="domain" description="RagB/SusD" evidence="7">
    <location>
        <begin position="337"/>
        <end position="454"/>
    </location>
</feature>
<evidence type="ECO:0000256" key="6">
    <source>
        <dbReference type="SAM" id="SignalP"/>
    </source>
</evidence>
<dbReference type="Pfam" id="PF14322">
    <property type="entry name" value="SusD-like_3"/>
    <property type="match status" value="1"/>
</dbReference>
<evidence type="ECO:0000256" key="2">
    <source>
        <dbReference type="ARBA" id="ARBA00006275"/>
    </source>
</evidence>
<gene>
    <name evidence="9" type="ORF">E0F88_19355</name>
</gene>
<comment type="similarity">
    <text evidence="2">Belongs to the SusD family.</text>
</comment>
<evidence type="ECO:0000256" key="5">
    <source>
        <dbReference type="ARBA" id="ARBA00023237"/>
    </source>
</evidence>
<name>A0A4R5DGQ5_9BACT</name>
<protein>
    <submittedName>
        <fullName evidence="9">RagB/SusD family nutrient uptake outer membrane protein</fullName>
    </submittedName>
</protein>
<dbReference type="RefSeq" id="WP_131959933.1">
    <property type="nucleotide sequence ID" value="NZ_SMFL01000007.1"/>
</dbReference>
<feature type="chain" id="PRO_5020574891" evidence="6">
    <location>
        <begin position="21"/>
        <end position="455"/>
    </location>
</feature>
<comment type="caution">
    <text evidence="9">The sequence shown here is derived from an EMBL/GenBank/DDBJ whole genome shotgun (WGS) entry which is preliminary data.</text>
</comment>
<evidence type="ECO:0000256" key="4">
    <source>
        <dbReference type="ARBA" id="ARBA00023136"/>
    </source>
</evidence>
<evidence type="ECO:0000256" key="3">
    <source>
        <dbReference type="ARBA" id="ARBA00022729"/>
    </source>
</evidence>
<dbReference type="InterPro" id="IPR012944">
    <property type="entry name" value="SusD_RagB_dom"/>
</dbReference>
<dbReference type="Gene3D" id="1.25.40.390">
    <property type="match status" value="1"/>
</dbReference>
<dbReference type="SUPFAM" id="SSF48452">
    <property type="entry name" value="TPR-like"/>
    <property type="match status" value="1"/>
</dbReference>
<dbReference type="AlphaFoldDB" id="A0A4R5DGQ5"/>